<feature type="repeat" description="TPR" evidence="1">
    <location>
        <begin position="101"/>
        <end position="134"/>
    </location>
</feature>
<evidence type="ECO:0000259" key="4">
    <source>
        <dbReference type="Pfam" id="PF22600"/>
    </source>
</evidence>
<evidence type="ECO:0000256" key="1">
    <source>
        <dbReference type="PROSITE-ProRule" id="PRU00339"/>
    </source>
</evidence>
<dbReference type="Pfam" id="PF22600">
    <property type="entry name" value="MTPAP-like_central"/>
    <property type="match status" value="1"/>
</dbReference>
<feature type="compositionally biased region" description="Polar residues" evidence="3">
    <location>
        <begin position="667"/>
        <end position="682"/>
    </location>
</feature>
<dbReference type="Pfam" id="PF26180">
    <property type="entry name" value="PAP-OAS1"/>
    <property type="match status" value="1"/>
</dbReference>
<dbReference type="InterPro" id="IPR058921">
    <property type="entry name" value="PAP/OAS1-rel"/>
</dbReference>
<dbReference type="EMBL" id="JH767132">
    <property type="protein sequence ID" value="EQC42355.1"/>
    <property type="molecule type" value="Genomic_DNA"/>
</dbReference>
<dbReference type="Pfam" id="PF13432">
    <property type="entry name" value="TPR_16"/>
    <property type="match status" value="2"/>
</dbReference>
<proteinExistence type="predicted"/>
<evidence type="ECO:0008006" key="8">
    <source>
        <dbReference type="Google" id="ProtNLM"/>
    </source>
</evidence>
<dbReference type="InterPro" id="IPR058920">
    <property type="entry name" value="PAP-OAS1-bd-rel"/>
</dbReference>
<organism evidence="6 7">
    <name type="scientific">Saprolegnia diclina (strain VS20)</name>
    <dbReference type="NCBI Taxonomy" id="1156394"/>
    <lineage>
        <taxon>Eukaryota</taxon>
        <taxon>Sar</taxon>
        <taxon>Stramenopiles</taxon>
        <taxon>Oomycota</taxon>
        <taxon>Saprolegniomycetes</taxon>
        <taxon>Saprolegniales</taxon>
        <taxon>Saprolegniaceae</taxon>
        <taxon>Saprolegnia</taxon>
    </lineage>
</organism>
<feature type="compositionally biased region" description="Basic and acidic residues" evidence="3">
    <location>
        <begin position="720"/>
        <end position="749"/>
    </location>
</feature>
<dbReference type="InParanoid" id="T0R7B8"/>
<dbReference type="SUPFAM" id="SSF81301">
    <property type="entry name" value="Nucleotidyltransferase"/>
    <property type="match status" value="1"/>
</dbReference>
<dbReference type="InterPro" id="IPR043519">
    <property type="entry name" value="NT_sf"/>
</dbReference>
<feature type="region of interest" description="Disordered" evidence="3">
    <location>
        <begin position="586"/>
        <end position="687"/>
    </location>
</feature>
<evidence type="ECO:0000259" key="5">
    <source>
        <dbReference type="Pfam" id="PF26180"/>
    </source>
</evidence>
<feature type="region of interest" description="Disordered" evidence="3">
    <location>
        <begin position="701"/>
        <end position="756"/>
    </location>
</feature>
<evidence type="ECO:0000256" key="3">
    <source>
        <dbReference type="SAM" id="MobiDB-lite"/>
    </source>
</evidence>
<evidence type="ECO:0000313" key="7">
    <source>
        <dbReference type="Proteomes" id="UP000030762"/>
    </source>
</evidence>
<keyword evidence="2" id="KW-0175">Coiled coil</keyword>
<dbReference type="PANTHER" id="PTHR45979">
    <property type="entry name" value="PAP/OAS1 SUBSTRATE-BINDING DOMAIN SUPERFAMILY"/>
    <property type="match status" value="1"/>
</dbReference>
<sequence>MEGKQLQSAILKYRNLNDRKSAPAAADGGQAAAASAAKKRRPFTYTDHSDTIAQLLSGSTAASASNNKLNSVYPTSTLLRSTAAAASYNASTMASTDGFQYEEAFQRGMKLVEKKDYKRALSEFTEAINVAPTKLKAYVQRAMCYMKAQRYEPAIDDYSTLIAHTPGDSDMFSKRAFAYECHNKLQAAIDDYTKAIEISGVPAKIKDAKLARGKAYAKLGHLTHALEDFGGVIEMDPRSDDGYRQRGLVYSRLGKFDLALADYDRVVELEARQLTHVKLESLLQRAETLMQLVENEENGFLLHQMEDSALLSAENGHDRAVRHTSRTISLGMDEAYLTPCESDDARAFALKAIDDFTAALDQEPESVPVLAARGEAYIRAGALTKALADFDAALLIDAKDHRLLLSRAVVLQHQDDAARPGQISKLALHLLAQVIASAPPLMAAQGLFRRARLYLEHDQPKKAADDLGKIVELFPKVLNDERDSGADYLPDEQVKPHCLVGGAATKDAKSPVRIALQALLSRARVHMQLHMYACAAKDYKAILAVSPGHLDAQVEEQQARDLDEKHKVEESNRAVKWLLEHGDAASEVTKKAAKKKKKKAAKAPSTESPSKPTKPSSTTVRPPAILVKDAVTTDDDDDESGDNARPPSSDDDTKPEASIPPPVLQKISPTGSLGHRSSTPSSRMVMYTRDEACESLYEMEAPVERVVPPRPTFHFSLTDDLPKDDETTQAKSSDDETTTRSAPAKDKSGDSTPAASPVVLVDDKYLKKRRKQLEKLRADLLDVCERRERDLIVDALDRATRKQMLDQLQDECQRARDVLEELQLAVDATPAPSPQRTTPTTSSDASPVRLPSSSPPRDRSPSKPHANGVPPPIKTTASPPRPIASSSPARPPRQAESPDEMARLRYQIDMLQRALSEKQHEVDQLKRHTALLPPVSSPLPLSSLSPKLHGMERCMRPLAPAAFACPAMRQADHMVELFGPTVDSERVRTKLMRALAAVLEPVASVATFYPSGSYPLKTYLPDSDIDVCLVLADEAASMTWHADVTQALLAAATSDQKVECTVRNVTFVNAEVRVVKCTIDNVSIDVTANRFGALGAVSLLHEMDVRVGQHHLFKRSLILIKTWCMYDSSRFIALSASASGRSNILGAVAGALSTFALNTMVLCLFNLFGKRICHPLQALIEFFHFYADFDWTYHAVSMLGPVPIASLNAGWRPSVRSSDVVMDEVAVDAFKASIETVHGGVRPSLPFQVRACNVVDPLNECNNVARSVTADKLAEMKHALQHGRQTLVQIFYDAWHLASSAKKDEVHAEDIIAALDPRSLDSFFLNGWQTYGSGYRPDLLVHPRQVWHPPAMSPFGDGNVAIDVLASQVANLRQLA</sequence>
<evidence type="ECO:0000313" key="6">
    <source>
        <dbReference type="EMBL" id="EQC42355.1"/>
    </source>
</evidence>
<feature type="coiled-coil region" evidence="2">
    <location>
        <begin position="901"/>
        <end position="928"/>
    </location>
</feature>
<evidence type="ECO:0000256" key="2">
    <source>
        <dbReference type="SAM" id="Coils"/>
    </source>
</evidence>
<feature type="region of interest" description="Disordered" evidence="3">
    <location>
        <begin position="825"/>
        <end position="899"/>
    </location>
</feature>
<dbReference type="SUPFAM" id="SSF81631">
    <property type="entry name" value="PAP/OAS1 substrate-binding domain"/>
    <property type="match status" value="1"/>
</dbReference>
<dbReference type="OrthoDB" id="273917at2759"/>
<accession>T0R7B8</accession>
<feature type="compositionally biased region" description="Low complexity" evidence="3">
    <location>
        <begin position="883"/>
        <end position="895"/>
    </location>
</feature>
<dbReference type="Gene3D" id="1.10.1410.10">
    <property type="match status" value="1"/>
</dbReference>
<feature type="compositionally biased region" description="Low complexity" evidence="3">
    <location>
        <begin position="834"/>
        <end position="852"/>
    </location>
</feature>
<keyword evidence="1" id="KW-0802">TPR repeat</keyword>
<dbReference type="InterPro" id="IPR011990">
    <property type="entry name" value="TPR-like_helical_dom_sf"/>
</dbReference>
<dbReference type="eggNOG" id="KOG1906">
    <property type="taxonomic scope" value="Eukaryota"/>
</dbReference>
<dbReference type="GeneID" id="19940820"/>
<feature type="repeat" description="TPR" evidence="1">
    <location>
        <begin position="240"/>
        <end position="273"/>
    </location>
</feature>
<dbReference type="SUPFAM" id="SSF48452">
    <property type="entry name" value="TPR-like"/>
    <property type="match status" value="2"/>
</dbReference>
<dbReference type="PROSITE" id="PS50005">
    <property type="entry name" value="TPR"/>
    <property type="match status" value="4"/>
</dbReference>
<feature type="domain" description="Poly(A) RNA polymerase mitochondrial-like central palm" evidence="4">
    <location>
        <begin position="972"/>
        <end position="1101"/>
    </location>
</feature>
<dbReference type="InterPro" id="IPR019734">
    <property type="entry name" value="TPR_rpt"/>
</dbReference>
<feature type="repeat" description="TPR" evidence="1">
    <location>
        <begin position="206"/>
        <end position="239"/>
    </location>
</feature>
<dbReference type="PANTHER" id="PTHR45979:SF30">
    <property type="entry name" value="NUCLEOTIDYLTRANSFERASE"/>
    <property type="match status" value="1"/>
</dbReference>
<feature type="compositionally biased region" description="Basic residues" evidence="3">
    <location>
        <begin position="591"/>
        <end position="601"/>
    </location>
</feature>
<dbReference type="VEuPathDB" id="FungiDB:SDRG_00093"/>
<protein>
    <recommendedName>
        <fullName evidence="8">Polymerase nucleotidyl transferase domain-containing protein</fullName>
    </recommendedName>
</protein>
<feature type="compositionally biased region" description="Acidic residues" evidence="3">
    <location>
        <begin position="632"/>
        <end position="641"/>
    </location>
</feature>
<dbReference type="Gene3D" id="3.30.460.10">
    <property type="entry name" value="Beta Polymerase, domain 2"/>
    <property type="match status" value="1"/>
</dbReference>
<dbReference type="Gene3D" id="1.25.40.10">
    <property type="entry name" value="Tetratricopeptide repeat domain"/>
    <property type="match status" value="4"/>
</dbReference>
<feature type="domain" description="PAP/OAS1 substrate-binding-related" evidence="5">
    <location>
        <begin position="1107"/>
        <end position="1292"/>
    </location>
</feature>
<dbReference type="STRING" id="1156394.T0R7B8"/>
<name>T0R7B8_SAPDV</name>
<dbReference type="SMART" id="SM00028">
    <property type="entry name" value="TPR"/>
    <property type="match status" value="8"/>
</dbReference>
<feature type="compositionally biased region" description="Low complexity" evidence="3">
    <location>
        <begin position="602"/>
        <end position="619"/>
    </location>
</feature>
<dbReference type="eggNOG" id="KOG1124">
    <property type="taxonomic scope" value="Eukaryota"/>
</dbReference>
<feature type="repeat" description="TPR" evidence="1">
    <location>
        <begin position="135"/>
        <end position="168"/>
    </location>
</feature>
<dbReference type="InterPro" id="IPR054708">
    <property type="entry name" value="MTPAP-like_central"/>
</dbReference>
<gene>
    <name evidence="6" type="ORF">SDRG_00093</name>
</gene>
<reference evidence="6 7" key="1">
    <citation type="submission" date="2012-04" db="EMBL/GenBank/DDBJ databases">
        <title>The Genome Sequence of Saprolegnia declina VS20.</title>
        <authorList>
            <consortium name="The Broad Institute Genome Sequencing Platform"/>
            <person name="Russ C."/>
            <person name="Nusbaum C."/>
            <person name="Tyler B."/>
            <person name="van West P."/>
            <person name="Dieguez-Uribeondo J."/>
            <person name="de Bruijn I."/>
            <person name="Tripathy S."/>
            <person name="Jiang R."/>
            <person name="Young S.K."/>
            <person name="Zeng Q."/>
            <person name="Gargeya S."/>
            <person name="Fitzgerald M."/>
            <person name="Haas B."/>
            <person name="Abouelleil A."/>
            <person name="Alvarado L."/>
            <person name="Arachchi H.M."/>
            <person name="Berlin A."/>
            <person name="Chapman S.B."/>
            <person name="Goldberg J."/>
            <person name="Griggs A."/>
            <person name="Gujja S."/>
            <person name="Hansen M."/>
            <person name="Howarth C."/>
            <person name="Imamovic A."/>
            <person name="Larimer J."/>
            <person name="McCowen C."/>
            <person name="Montmayeur A."/>
            <person name="Murphy C."/>
            <person name="Neiman D."/>
            <person name="Pearson M."/>
            <person name="Priest M."/>
            <person name="Roberts A."/>
            <person name="Saif S."/>
            <person name="Shea T."/>
            <person name="Sisk P."/>
            <person name="Sykes S."/>
            <person name="Wortman J."/>
            <person name="Nusbaum C."/>
            <person name="Birren B."/>
        </authorList>
    </citation>
    <scope>NUCLEOTIDE SEQUENCE [LARGE SCALE GENOMIC DNA]</scope>
    <source>
        <strain evidence="6 7">VS20</strain>
    </source>
</reference>
<dbReference type="Proteomes" id="UP000030762">
    <property type="component" value="Unassembled WGS sequence"/>
</dbReference>
<dbReference type="OMA" id="FPWHESA"/>
<dbReference type="RefSeq" id="XP_008603778.1">
    <property type="nucleotide sequence ID" value="XM_008605556.1"/>
</dbReference>
<keyword evidence="7" id="KW-1185">Reference proteome</keyword>